<evidence type="ECO:0000256" key="2">
    <source>
        <dbReference type="ARBA" id="ARBA00007613"/>
    </source>
</evidence>
<dbReference type="RefSeq" id="WP_163605894.1">
    <property type="nucleotide sequence ID" value="NZ_JAABOO010000001.1"/>
</dbReference>
<organism evidence="8 9">
    <name type="scientific">Leptobacterium flavescens</name>
    <dbReference type="NCBI Taxonomy" id="472055"/>
    <lineage>
        <taxon>Bacteria</taxon>
        <taxon>Pseudomonadati</taxon>
        <taxon>Bacteroidota</taxon>
        <taxon>Flavobacteriia</taxon>
        <taxon>Flavobacteriales</taxon>
        <taxon>Flavobacteriaceae</taxon>
        <taxon>Leptobacterium</taxon>
    </lineage>
</organism>
<dbReference type="Gene3D" id="1.20.1600.10">
    <property type="entry name" value="Outer membrane efflux proteins (OEP)"/>
    <property type="match status" value="1"/>
</dbReference>
<evidence type="ECO:0000256" key="6">
    <source>
        <dbReference type="ARBA" id="ARBA00023136"/>
    </source>
</evidence>
<proteinExistence type="inferred from homology"/>
<keyword evidence="3" id="KW-0813">Transport</keyword>
<name>A0A6P0UIS5_9FLAO</name>
<dbReference type="Gene3D" id="3.40.50.2300">
    <property type="match status" value="2"/>
</dbReference>
<evidence type="ECO:0000256" key="5">
    <source>
        <dbReference type="ARBA" id="ARBA00022692"/>
    </source>
</evidence>
<keyword evidence="5" id="KW-0812">Transmembrane</keyword>
<dbReference type="InterPro" id="IPR003423">
    <property type="entry name" value="OMP_efflux"/>
</dbReference>
<evidence type="ECO:0000256" key="4">
    <source>
        <dbReference type="ARBA" id="ARBA00022452"/>
    </source>
</evidence>
<dbReference type="GO" id="GO:1990281">
    <property type="term" value="C:efflux pump complex"/>
    <property type="evidence" value="ECO:0007669"/>
    <property type="project" value="TreeGrafter"/>
</dbReference>
<dbReference type="PANTHER" id="PTHR30026">
    <property type="entry name" value="OUTER MEMBRANE PROTEIN TOLC"/>
    <property type="match status" value="1"/>
</dbReference>
<dbReference type="Pfam" id="PF02321">
    <property type="entry name" value="OEP"/>
    <property type="match status" value="2"/>
</dbReference>
<comment type="subcellular location">
    <subcellularLocation>
        <location evidence="1">Cell outer membrane</location>
    </subcellularLocation>
</comment>
<comment type="caution">
    <text evidence="8">The sequence shown here is derived from an EMBL/GenBank/DDBJ whole genome shotgun (WGS) entry which is preliminary data.</text>
</comment>
<gene>
    <name evidence="8" type="ORF">GWK08_05510</name>
</gene>
<reference evidence="8 9" key="1">
    <citation type="submission" date="2020-01" db="EMBL/GenBank/DDBJ databases">
        <title>Leptobacterium flavescens.</title>
        <authorList>
            <person name="Wang G."/>
        </authorList>
    </citation>
    <scope>NUCLEOTIDE SEQUENCE [LARGE SCALE GENOMIC DNA]</scope>
    <source>
        <strain evidence="8 9">KCTC 22160</strain>
    </source>
</reference>
<dbReference type="GO" id="GO:0015562">
    <property type="term" value="F:efflux transmembrane transporter activity"/>
    <property type="evidence" value="ECO:0007669"/>
    <property type="project" value="InterPro"/>
</dbReference>
<keyword evidence="6" id="KW-0472">Membrane</keyword>
<evidence type="ECO:0000313" key="9">
    <source>
        <dbReference type="Proteomes" id="UP000468581"/>
    </source>
</evidence>
<keyword evidence="4" id="KW-1134">Transmembrane beta strand</keyword>
<evidence type="ECO:0000313" key="8">
    <source>
        <dbReference type="EMBL" id="NER12887.1"/>
    </source>
</evidence>
<evidence type="ECO:0000256" key="3">
    <source>
        <dbReference type="ARBA" id="ARBA00022448"/>
    </source>
</evidence>
<accession>A0A6P0UIS5</accession>
<dbReference type="GO" id="GO:0015288">
    <property type="term" value="F:porin activity"/>
    <property type="evidence" value="ECO:0007669"/>
    <property type="project" value="TreeGrafter"/>
</dbReference>
<dbReference type="EMBL" id="JAABOO010000001">
    <property type="protein sequence ID" value="NER12887.1"/>
    <property type="molecule type" value="Genomic_DNA"/>
</dbReference>
<keyword evidence="9" id="KW-1185">Reference proteome</keyword>
<dbReference type="InterPro" id="IPR051906">
    <property type="entry name" value="TolC-like"/>
</dbReference>
<sequence>MKQHLLFIALLFTFLGFSQGKKDYEIGILLDNQTPELAPLLRELQNEIKSVVGADANINFSDKNILTNYYDLQKAEANYNTLINNETDIILAFGPINNTVITRQQEHKKPTILFGTVNSDLIRLKEGQQSSGIHNFAYLIASQSFNEDLKTLQQLSNFKKVGIAIEKDIADVLPFREIFDQELAALDASYTLIPYENISDLTGQLEGIDAFYLAGGFFLNEDEIKQLAQALIVKKIPSFTSTDIDDVEAGLLATNQAEENISQFFRRIALSVEAYVNGTDLAELPIYLDYEDKLTVNYNTAERVGIPIKYSLIATTNFVGDFENVLSEKKYNLLEVMNDAVGRNLNLQASKKDVELRTQDVKTAKSNYLPNITAAATGTYVDPDLAEISGGQNPEYSTAGNITLQQTIFSESANANINIQKNLEKAQQESFNADQLNTLLDASNAYFNALILKANLQIQSQNLDVTKKNLEIATQNYEAGQSGKSDVLRFRSELASNTQSLVEAANQLEQAYYALNQVLNNPIDFEIDVDEAELEKGIFEGYDYERFRDFLDDPTLRRPFVSFLVEEALRNAPELKSLDYNIKATERNIKLNGSGRFLPTLALQGQYNRSFNQWGAGSTPEPVLNSNYNIGLNLSIPIFRQNQQNINRQTAIIQKDQLEINTDNTKLNIERNVNDAVLSIINQIANIELSQVSEQTAKEALELTQASYANGAVNLVQLIDAQTNYLQAQLAKANAVYNYFLSSIQLERIIGYYFLLHTEAENQQFIQRFNQYMIGRQ</sequence>
<evidence type="ECO:0000256" key="7">
    <source>
        <dbReference type="ARBA" id="ARBA00023237"/>
    </source>
</evidence>
<dbReference type="GO" id="GO:0009279">
    <property type="term" value="C:cell outer membrane"/>
    <property type="evidence" value="ECO:0007669"/>
    <property type="project" value="UniProtKB-SubCell"/>
</dbReference>
<keyword evidence="7" id="KW-0998">Cell outer membrane</keyword>
<dbReference type="PANTHER" id="PTHR30026:SF20">
    <property type="entry name" value="OUTER MEMBRANE PROTEIN TOLC"/>
    <property type="match status" value="1"/>
</dbReference>
<dbReference type="AlphaFoldDB" id="A0A6P0UIS5"/>
<comment type="similarity">
    <text evidence="2">Belongs to the outer membrane factor (OMF) (TC 1.B.17) family.</text>
</comment>
<evidence type="ECO:0000256" key="1">
    <source>
        <dbReference type="ARBA" id="ARBA00004442"/>
    </source>
</evidence>
<dbReference type="SUPFAM" id="SSF56954">
    <property type="entry name" value="Outer membrane efflux proteins (OEP)"/>
    <property type="match status" value="1"/>
</dbReference>
<protein>
    <submittedName>
        <fullName evidence="8">TolC family protein</fullName>
    </submittedName>
</protein>
<dbReference type="Proteomes" id="UP000468581">
    <property type="component" value="Unassembled WGS sequence"/>
</dbReference>